<protein>
    <submittedName>
        <fullName evidence="1">Uncharacterized protein</fullName>
    </submittedName>
</protein>
<sequence>MQNAEKGTEFSFGFLSRRYLPWESSWVHANLGVIVLKTQGVPDANLRTARPQRCNISLISANWASLRWVSVEATAVDKRLRVTVIFRLFLLGVV</sequence>
<accession>A0AAV4D3K8</accession>
<reference evidence="1 2" key="1">
    <citation type="journal article" date="2021" name="Elife">
        <title>Chloroplast acquisition without the gene transfer in kleptoplastic sea slugs, Plakobranchus ocellatus.</title>
        <authorList>
            <person name="Maeda T."/>
            <person name="Takahashi S."/>
            <person name="Yoshida T."/>
            <person name="Shimamura S."/>
            <person name="Takaki Y."/>
            <person name="Nagai Y."/>
            <person name="Toyoda A."/>
            <person name="Suzuki Y."/>
            <person name="Arimoto A."/>
            <person name="Ishii H."/>
            <person name="Satoh N."/>
            <person name="Nishiyama T."/>
            <person name="Hasebe M."/>
            <person name="Maruyama T."/>
            <person name="Minagawa J."/>
            <person name="Obokata J."/>
            <person name="Shigenobu S."/>
        </authorList>
    </citation>
    <scope>NUCLEOTIDE SEQUENCE [LARGE SCALE GENOMIC DNA]</scope>
</reference>
<comment type="caution">
    <text evidence="1">The sequence shown here is derived from an EMBL/GenBank/DDBJ whole genome shotgun (WGS) entry which is preliminary data.</text>
</comment>
<organism evidence="1 2">
    <name type="scientific">Plakobranchus ocellatus</name>
    <dbReference type="NCBI Taxonomy" id="259542"/>
    <lineage>
        <taxon>Eukaryota</taxon>
        <taxon>Metazoa</taxon>
        <taxon>Spiralia</taxon>
        <taxon>Lophotrochozoa</taxon>
        <taxon>Mollusca</taxon>
        <taxon>Gastropoda</taxon>
        <taxon>Heterobranchia</taxon>
        <taxon>Euthyneura</taxon>
        <taxon>Panpulmonata</taxon>
        <taxon>Sacoglossa</taxon>
        <taxon>Placobranchoidea</taxon>
        <taxon>Plakobranchidae</taxon>
        <taxon>Plakobranchus</taxon>
    </lineage>
</organism>
<name>A0AAV4D3K8_9GAST</name>
<dbReference type="AlphaFoldDB" id="A0AAV4D3K8"/>
<proteinExistence type="predicted"/>
<dbReference type="Proteomes" id="UP000735302">
    <property type="component" value="Unassembled WGS sequence"/>
</dbReference>
<gene>
    <name evidence="1" type="ORF">PoB_006523000</name>
</gene>
<dbReference type="EMBL" id="BLXT01007347">
    <property type="protein sequence ID" value="GFO38725.1"/>
    <property type="molecule type" value="Genomic_DNA"/>
</dbReference>
<evidence type="ECO:0000313" key="2">
    <source>
        <dbReference type="Proteomes" id="UP000735302"/>
    </source>
</evidence>
<evidence type="ECO:0000313" key="1">
    <source>
        <dbReference type="EMBL" id="GFO38725.1"/>
    </source>
</evidence>
<keyword evidence="2" id="KW-1185">Reference proteome</keyword>